<protein>
    <recommendedName>
        <fullName evidence="9">2-hydroxy-3-oxopropionate reductase</fullName>
    </recommendedName>
</protein>
<comment type="similarity">
    <text evidence="1">Belongs to the HIBADH-related family.</text>
</comment>
<dbReference type="Gene3D" id="3.40.50.720">
    <property type="entry name" value="NAD(P)-binding Rossmann-like Domain"/>
    <property type="match status" value="1"/>
</dbReference>
<dbReference type="PANTHER" id="PTHR43060:SF15">
    <property type="entry name" value="3-HYDROXYISOBUTYRATE DEHYDROGENASE-LIKE 1, MITOCHONDRIAL-RELATED"/>
    <property type="match status" value="1"/>
</dbReference>
<reference evidence="7 8" key="1">
    <citation type="journal article" date="2016" name="Front. Microbiol.">
        <title>Genomic Resource of Rice Seed Associated Bacteria.</title>
        <authorList>
            <person name="Midha S."/>
            <person name="Bansal K."/>
            <person name="Sharma S."/>
            <person name="Kumar N."/>
            <person name="Patil P.P."/>
            <person name="Chaudhry V."/>
            <person name="Patil P.B."/>
        </authorList>
    </citation>
    <scope>NUCLEOTIDE SEQUENCE [LARGE SCALE GENOMIC DNA]</scope>
    <source>
        <strain evidence="7 8">RSA3</strain>
    </source>
</reference>
<sequence length="293" mass="30066">MIAAEDIGFLGLGPMGLPMARNLVAAMGPVTVWNRTRSVAEELAGIATIADDVADAARPVVLTVLPDLHQVEDLLPALEAGWAARGIVDPIVVVHGTVSPPRVAALAASLASRGIRLVDAPLSGGTIGAAAGELSIMVGGDDTAVARMLPVFETMGRTIRHLGGPGAGALAKLCNQTVVAATVAAVAEATALARAGGLPLDQVFELLEGGLAGSEVLRQKGIRYRERDFVGGGSAFNQRKDLRYVIESARGLGVALPLSTTALEMFESTVAAGDGGLDHTAVLRTVERWSIDG</sequence>
<dbReference type="Pfam" id="PF03446">
    <property type="entry name" value="NAD_binding_2"/>
    <property type="match status" value="1"/>
</dbReference>
<dbReference type="GO" id="GO:0016054">
    <property type="term" value="P:organic acid catabolic process"/>
    <property type="evidence" value="ECO:0007669"/>
    <property type="project" value="UniProtKB-ARBA"/>
</dbReference>
<dbReference type="InterPro" id="IPR002204">
    <property type="entry name" value="3-OH-isobutyrate_DH-rel_CS"/>
</dbReference>
<gene>
    <name evidence="7" type="ORF">RSA3_14565</name>
</gene>
<accession>A0A147F4S3</accession>
<dbReference type="Pfam" id="PF14833">
    <property type="entry name" value="NAD_binding_11"/>
    <property type="match status" value="1"/>
</dbReference>
<dbReference type="SUPFAM" id="SSF51735">
    <property type="entry name" value="NAD(P)-binding Rossmann-fold domains"/>
    <property type="match status" value="1"/>
</dbReference>
<feature type="domain" description="3-hydroxyisobutyrate dehydrogenase-like NAD-binding" evidence="6">
    <location>
        <begin position="166"/>
        <end position="285"/>
    </location>
</feature>
<dbReference type="GO" id="GO:0016491">
    <property type="term" value="F:oxidoreductase activity"/>
    <property type="evidence" value="ECO:0007669"/>
    <property type="project" value="UniProtKB-KW"/>
</dbReference>
<dbReference type="InterPro" id="IPR015815">
    <property type="entry name" value="HIBADH-related"/>
</dbReference>
<evidence type="ECO:0000256" key="2">
    <source>
        <dbReference type="ARBA" id="ARBA00023002"/>
    </source>
</evidence>
<dbReference type="GO" id="GO:0051287">
    <property type="term" value="F:NAD binding"/>
    <property type="evidence" value="ECO:0007669"/>
    <property type="project" value="InterPro"/>
</dbReference>
<dbReference type="Gene3D" id="1.10.1040.10">
    <property type="entry name" value="N-(1-d-carboxylethyl)-l-norvaline Dehydrogenase, domain 2"/>
    <property type="match status" value="1"/>
</dbReference>
<comment type="caution">
    <text evidence="7">The sequence shown here is derived from an EMBL/GenBank/DDBJ whole genome shotgun (WGS) entry which is preliminary data.</text>
</comment>
<dbReference type="Proteomes" id="UP000072189">
    <property type="component" value="Unassembled WGS sequence"/>
</dbReference>
<feature type="domain" description="6-phosphogluconate dehydrogenase NADP-binding" evidence="5">
    <location>
        <begin position="6"/>
        <end position="163"/>
    </location>
</feature>
<feature type="active site" evidence="4">
    <location>
        <position position="172"/>
    </location>
</feature>
<dbReference type="AlphaFoldDB" id="A0A147F4S3"/>
<evidence type="ECO:0000256" key="3">
    <source>
        <dbReference type="ARBA" id="ARBA00023027"/>
    </source>
</evidence>
<evidence type="ECO:0000259" key="6">
    <source>
        <dbReference type="Pfam" id="PF14833"/>
    </source>
</evidence>
<dbReference type="PATRIC" id="fig|2033.7.peg.3755"/>
<evidence type="ECO:0000313" key="8">
    <source>
        <dbReference type="Proteomes" id="UP000072189"/>
    </source>
</evidence>
<dbReference type="PIRSF" id="PIRSF000103">
    <property type="entry name" value="HIBADH"/>
    <property type="match status" value="1"/>
</dbReference>
<dbReference type="InterPro" id="IPR036291">
    <property type="entry name" value="NAD(P)-bd_dom_sf"/>
</dbReference>
<dbReference type="InterPro" id="IPR006115">
    <property type="entry name" value="6PGDH_NADP-bd"/>
</dbReference>
<dbReference type="PROSITE" id="PS00895">
    <property type="entry name" value="3_HYDROXYISOBUT_DH"/>
    <property type="match status" value="1"/>
</dbReference>
<dbReference type="PANTHER" id="PTHR43060">
    <property type="entry name" value="3-HYDROXYISOBUTYRATE DEHYDROGENASE-LIKE 1, MITOCHONDRIAL-RELATED"/>
    <property type="match status" value="1"/>
</dbReference>
<evidence type="ECO:0000313" key="7">
    <source>
        <dbReference type="EMBL" id="KTS08940.1"/>
    </source>
</evidence>
<evidence type="ECO:0000259" key="5">
    <source>
        <dbReference type="Pfam" id="PF03446"/>
    </source>
</evidence>
<proteinExistence type="inferred from homology"/>
<evidence type="ECO:0000256" key="4">
    <source>
        <dbReference type="PIRSR" id="PIRSR000103-1"/>
    </source>
</evidence>
<dbReference type="EMBL" id="LDRV01000095">
    <property type="protein sequence ID" value="KTS08940.1"/>
    <property type="molecule type" value="Genomic_DNA"/>
</dbReference>
<dbReference type="InterPro" id="IPR013328">
    <property type="entry name" value="6PGD_dom2"/>
</dbReference>
<organism evidence="7 8">
    <name type="scientific">Microbacterium testaceum</name>
    <name type="common">Aureobacterium testaceum</name>
    <name type="synonym">Brevibacterium testaceum</name>
    <dbReference type="NCBI Taxonomy" id="2033"/>
    <lineage>
        <taxon>Bacteria</taxon>
        <taxon>Bacillati</taxon>
        <taxon>Actinomycetota</taxon>
        <taxon>Actinomycetes</taxon>
        <taxon>Micrococcales</taxon>
        <taxon>Microbacteriaceae</taxon>
        <taxon>Microbacterium</taxon>
    </lineage>
</organism>
<dbReference type="InterPro" id="IPR029154">
    <property type="entry name" value="HIBADH-like_NADP-bd"/>
</dbReference>
<dbReference type="RefSeq" id="WP_058614837.1">
    <property type="nucleotide sequence ID" value="NZ_LDRV01000095.1"/>
</dbReference>
<evidence type="ECO:0000256" key="1">
    <source>
        <dbReference type="ARBA" id="ARBA00009080"/>
    </source>
</evidence>
<name>A0A147F4S3_MICTE</name>
<dbReference type="GO" id="GO:0050661">
    <property type="term" value="F:NADP binding"/>
    <property type="evidence" value="ECO:0007669"/>
    <property type="project" value="InterPro"/>
</dbReference>
<dbReference type="InterPro" id="IPR008927">
    <property type="entry name" value="6-PGluconate_DH-like_C_sf"/>
</dbReference>
<keyword evidence="2" id="KW-0560">Oxidoreductase</keyword>
<dbReference type="SUPFAM" id="SSF48179">
    <property type="entry name" value="6-phosphogluconate dehydrogenase C-terminal domain-like"/>
    <property type="match status" value="1"/>
</dbReference>
<keyword evidence="3" id="KW-0520">NAD</keyword>
<evidence type="ECO:0008006" key="9">
    <source>
        <dbReference type="Google" id="ProtNLM"/>
    </source>
</evidence>